<dbReference type="PANTHER" id="PTHR36974">
    <property type="entry name" value="MEMBRANE PROTEIN-RELATED"/>
    <property type="match status" value="1"/>
</dbReference>
<sequence>MIAGRSSRAVPRWVAPAALFTVAGVAHFARPRGFDAIVPRVLPGPARAWTHGSGVAELALAVGFAVPATRCATSRAAAAFLVAVWPANVTMAVDAWRSGSRRARVVTTVRLPLQVPLIGLVLRAGR</sequence>
<name>A0ABV4I4P7_9ACTN</name>
<dbReference type="RefSeq" id="WP_370719905.1">
    <property type="nucleotide sequence ID" value="NZ_JBGGTQ010000007.1"/>
</dbReference>
<gene>
    <name evidence="1" type="ORF">AB2L28_15620</name>
</gene>
<keyword evidence="2" id="KW-1185">Reference proteome</keyword>
<protein>
    <recommendedName>
        <fullName evidence="3">DoxX-like protein</fullName>
    </recommendedName>
</protein>
<evidence type="ECO:0000313" key="1">
    <source>
        <dbReference type="EMBL" id="MEZ0493668.1"/>
    </source>
</evidence>
<accession>A0ABV4I4P7</accession>
<proteinExistence type="predicted"/>
<evidence type="ECO:0008006" key="3">
    <source>
        <dbReference type="Google" id="ProtNLM"/>
    </source>
</evidence>
<evidence type="ECO:0000313" key="2">
    <source>
        <dbReference type="Proteomes" id="UP001566476"/>
    </source>
</evidence>
<dbReference type="EMBL" id="JBGGTQ010000007">
    <property type="protein sequence ID" value="MEZ0493668.1"/>
    <property type="molecule type" value="Genomic_DNA"/>
</dbReference>
<organism evidence="1 2">
    <name type="scientific">Kineococcus mangrovi</name>
    <dbReference type="NCBI Taxonomy" id="1660183"/>
    <lineage>
        <taxon>Bacteria</taxon>
        <taxon>Bacillati</taxon>
        <taxon>Actinomycetota</taxon>
        <taxon>Actinomycetes</taxon>
        <taxon>Kineosporiales</taxon>
        <taxon>Kineosporiaceae</taxon>
        <taxon>Kineococcus</taxon>
    </lineage>
</organism>
<comment type="caution">
    <text evidence="1">The sequence shown here is derived from an EMBL/GenBank/DDBJ whole genome shotgun (WGS) entry which is preliminary data.</text>
</comment>
<dbReference type="PANTHER" id="PTHR36974:SF1">
    <property type="entry name" value="DOXX FAMILY MEMBRANE PROTEIN"/>
    <property type="match status" value="1"/>
</dbReference>
<dbReference type="Proteomes" id="UP001566476">
    <property type="component" value="Unassembled WGS sequence"/>
</dbReference>
<reference evidence="1 2" key="1">
    <citation type="submission" date="2024-07" db="EMBL/GenBank/DDBJ databases">
        <authorList>
            <person name="Thanompreechachai J."/>
            <person name="Duangmal K."/>
        </authorList>
    </citation>
    <scope>NUCLEOTIDE SEQUENCE [LARGE SCALE GENOMIC DNA]</scope>
    <source>
        <strain evidence="1 2">TBRC 1896</strain>
    </source>
</reference>